<proteinExistence type="predicted"/>
<evidence type="ECO:0000313" key="5">
    <source>
        <dbReference type="EMBL" id="SPQ98864.1"/>
    </source>
</evidence>
<keyword evidence="5" id="KW-0496">Mitochondrion</keyword>
<feature type="domain" description="WH2" evidence="4">
    <location>
        <begin position="803"/>
        <end position="820"/>
    </location>
</feature>
<dbReference type="Pfam" id="PF00307">
    <property type="entry name" value="CH"/>
    <property type="match status" value="1"/>
</dbReference>
<feature type="compositionally biased region" description="Low complexity" evidence="2">
    <location>
        <begin position="791"/>
        <end position="803"/>
    </location>
</feature>
<accession>A0A3P3YFE8</accession>
<feature type="coiled-coil region" evidence="1">
    <location>
        <begin position="401"/>
        <end position="445"/>
    </location>
</feature>
<feature type="region of interest" description="Disordered" evidence="2">
    <location>
        <begin position="820"/>
        <end position="844"/>
    </location>
</feature>
<feature type="coiled-coil region" evidence="1">
    <location>
        <begin position="473"/>
        <end position="716"/>
    </location>
</feature>
<dbReference type="PROSITE" id="PS50021">
    <property type="entry name" value="CH"/>
    <property type="match status" value="1"/>
</dbReference>
<dbReference type="GO" id="GO:0015629">
    <property type="term" value="C:actin cytoskeleton"/>
    <property type="evidence" value="ECO:0007669"/>
    <property type="project" value="TreeGrafter"/>
</dbReference>
<dbReference type="InterPro" id="IPR050606">
    <property type="entry name" value="Calponin-like"/>
</dbReference>
<reference evidence="5 6" key="1">
    <citation type="submission" date="2018-03" db="EMBL/GenBank/DDBJ databases">
        <authorList>
            <person name="Fogelqvist J."/>
        </authorList>
    </citation>
    <scope>NUCLEOTIDE SEQUENCE [LARGE SCALE GENOMIC DNA]</scope>
</reference>
<feature type="region of interest" description="Disordered" evidence="2">
    <location>
        <begin position="733"/>
        <end position="803"/>
    </location>
</feature>
<dbReference type="GO" id="GO:0051015">
    <property type="term" value="F:actin filament binding"/>
    <property type="evidence" value="ECO:0007669"/>
    <property type="project" value="TreeGrafter"/>
</dbReference>
<gene>
    <name evidence="5" type="ORF">PLBR_LOCUS6079</name>
</gene>
<dbReference type="PROSITE" id="PS51082">
    <property type="entry name" value="WH2"/>
    <property type="match status" value="1"/>
</dbReference>
<evidence type="ECO:0000259" key="4">
    <source>
        <dbReference type="PROSITE" id="PS51082"/>
    </source>
</evidence>
<dbReference type="InterPro" id="IPR001715">
    <property type="entry name" value="CH_dom"/>
</dbReference>
<dbReference type="EMBL" id="OVEO01000010">
    <property type="protein sequence ID" value="SPQ98864.1"/>
    <property type="molecule type" value="Genomic_DNA"/>
</dbReference>
<evidence type="ECO:0008006" key="7">
    <source>
        <dbReference type="Google" id="ProtNLM"/>
    </source>
</evidence>
<sequence length="871" mass="95543">MEASVRRWIEMMIGEPLAQGGLCSVLKSGIHLCKLVNRIRPDMIRKVNLVSQPFLEFENVNQFVWAARALGLQKNDVIQATDLVENPRPDRLVSCLVALAAITDVIAPTLPKLSKASGSPAPSVATTKEANAQQLPPSSTPLTVVVDETLSLPAESPSRRRTPSIALQRTVDELREQQAALAREQEARIAVQQQMSEAERQRQAALAEINHLRERLRRVELENQILEKKAAADRAEAVEQQQAAVLSATAAIESRLIEEHQAELALLSARAEQAQAERERRMRDESRAITQQRQPSLLIAQQRIVELERSQSTSTEEIERIREECRVQIAVETERVRLEADQRALEQVRLQTEQAQRDMSAQVELQCAAELRKVQAAFDAEMQERAAALTAESEAREAAMRARLAEELERAKSLGNALEEERCARERFERERDALRRDIDMQRQAVASEQGVLQADREARLRKEFDDELQRMKSVLEQRVRSEEARRVEERREMEERHRAEERKLVAANAQLVEAEAKLRASSAEERAALEQAVANLKAAVKQSEGAARVRAAVEAERDRFQTRIAELEAERAKADAAYEQQLQASRAEAEANRKALERMRVEVLEGKNSLREYQAQLADVQRDQAQRNDDRIVELEDAVRASAALANHLRAELADCNERLGAEQKRAQALLDDVTHLRGATAAPAQELSHLQAQLAEERAARAKADDEVRRLTKAIGTATNAVEGERAQCAVPAPPAPLAPPAAGVPPPPPPPPPAGAPPPPPPPAAAGGAGGLAAALKDRPALRKAPDSSASSSSSAGSNANSDLMAAIRAGAKLKSAANRVLPPPKASPVTAKPSGGGRDMMGMMNIAQIAAQKAAARKKRVELGDTQ</sequence>
<evidence type="ECO:0000256" key="1">
    <source>
        <dbReference type="SAM" id="Coils"/>
    </source>
</evidence>
<dbReference type="Proteomes" id="UP000290189">
    <property type="component" value="Unassembled WGS sequence"/>
</dbReference>
<dbReference type="Gene3D" id="1.10.418.10">
    <property type="entry name" value="Calponin-like domain"/>
    <property type="match status" value="1"/>
</dbReference>
<evidence type="ECO:0000259" key="3">
    <source>
        <dbReference type="PROSITE" id="PS50021"/>
    </source>
</evidence>
<dbReference type="CDD" id="cd21210">
    <property type="entry name" value="CH_SCP1-like"/>
    <property type="match status" value="1"/>
</dbReference>
<dbReference type="InterPro" id="IPR003124">
    <property type="entry name" value="WH2_dom"/>
</dbReference>
<dbReference type="PRINTS" id="PR00888">
    <property type="entry name" value="SM22CALPONIN"/>
</dbReference>
<feature type="region of interest" description="Disordered" evidence="2">
    <location>
        <begin position="112"/>
        <end position="142"/>
    </location>
</feature>
<evidence type="ECO:0000313" key="6">
    <source>
        <dbReference type="Proteomes" id="UP000290189"/>
    </source>
</evidence>
<dbReference type="PANTHER" id="PTHR47385">
    <property type="entry name" value="CALPONIN"/>
    <property type="match status" value="1"/>
</dbReference>
<dbReference type="GO" id="GO:0007015">
    <property type="term" value="P:actin filament organization"/>
    <property type="evidence" value="ECO:0007669"/>
    <property type="project" value="TreeGrafter"/>
</dbReference>
<feature type="compositionally biased region" description="Basic and acidic residues" evidence="2">
    <location>
        <begin position="779"/>
        <end position="789"/>
    </location>
</feature>
<feature type="compositionally biased region" description="Pro residues" evidence="2">
    <location>
        <begin position="734"/>
        <end position="767"/>
    </location>
</feature>
<dbReference type="InterPro" id="IPR003096">
    <property type="entry name" value="SM22_calponin"/>
</dbReference>
<feature type="coiled-coil region" evidence="1">
    <location>
        <begin position="164"/>
        <end position="358"/>
    </location>
</feature>
<name>A0A3P3YFE8_PLABS</name>
<dbReference type="AlphaFoldDB" id="A0A3P3YFE8"/>
<dbReference type="PANTHER" id="PTHR47385:SF14">
    <property type="entry name" value="TRANSGELIN"/>
    <property type="match status" value="1"/>
</dbReference>
<dbReference type="InterPro" id="IPR036872">
    <property type="entry name" value="CH_dom_sf"/>
</dbReference>
<keyword evidence="1" id="KW-0175">Coiled coil</keyword>
<dbReference type="SUPFAM" id="SSF47576">
    <property type="entry name" value="Calponin-homology domain, CH-domain"/>
    <property type="match status" value="1"/>
</dbReference>
<feature type="compositionally biased region" description="Polar residues" evidence="2">
    <location>
        <begin position="124"/>
        <end position="142"/>
    </location>
</feature>
<evidence type="ECO:0000256" key="2">
    <source>
        <dbReference type="SAM" id="MobiDB-lite"/>
    </source>
</evidence>
<geneLocation type="mitochondrion" evidence="5"/>
<protein>
    <recommendedName>
        <fullName evidence="7">Calponin-homology (CH) domain-containing protein</fullName>
    </recommendedName>
</protein>
<dbReference type="SMART" id="SM00033">
    <property type="entry name" value="CH"/>
    <property type="match status" value="1"/>
</dbReference>
<organism evidence="5 6">
    <name type="scientific">Plasmodiophora brassicae</name>
    <name type="common">Clubroot disease agent</name>
    <dbReference type="NCBI Taxonomy" id="37360"/>
    <lineage>
        <taxon>Eukaryota</taxon>
        <taxon>Sar</taxon>
        <taxon>Rhizaria</taxon>
        <taxon>Endomyxa</taxon>
        <taxon>Phytomyxea</taxon>
        <taxon>Plasmodiophorida</taxon>
        <taxon>Plasmodiophoridae</taxon>
        <taxon>Plasmodiophora</taxon>
    </lineage>
</organism>
<feature type="domain" description="Calponin-homology (CH)" evidence="3">
    <location>
        <begin position="1"/>
        <end position="104"/>
    </location>
</feature>